<evidence type="ECO:0000313" key="2">
    <source>
        <dbReference type="EMBL" id="WOO80774.1"/>
    </source>
</evidence>
<feature type="chain" id="PRO_5042172833" description="Extracellular membrane protein CFEM domain-containing protein" evidence="1">
    <location>
        <begin position="21"/>
        <end position="119"/>
    </location>
</feature>
<proteinExistence type="predicted"/>
<dbReference type="RefSeq" id="XP_062626806.1">
    <property type="nucleotide sequence ID" value="XM_062770822.1"/>
</dbReference>
<evidence type="ECO:0000256" key="1">
    <source>
        <dbReference type="SAM" id="SignalP"/>
    </source>
</evidence>
<feature type="signal peptide" evidence="1">
    <location>
        <begin position="1"/>
        <end position="20"/>
    </location>
</feature>
<evidence type="ECO:0008006" key="4">
    <source>
        <dbReference type="Google" id="ProtNLM"/>
    </source>
</evidence>
<dbReference type="AlphaFoldDB" id="A0AAF1BLF1"/>
<gene>
    <name evidence="2" type="ORF">LOC62_03G004303</name>
</gene>
<reference evidence="2" key="1">
    <citation type="submission" date="2023-10" db="EMBL/GenBank/DDBJ databases">
        <authorList>
            <person name="Noh H."/>
        </authorList>
    </citation>
    <scope>NUCLEOTIDE SEQUENCE</scope>
    <source>
        <strain evidence="2">DUCC4014</strain>
    </source>
</reference>
<name>A0AAF1BLF1_9TREE</name>
<organism evidence="2 3">
    <name type="scientific">Vanrija pseudolonga</name>
    <dbReference type="NCBI Taxonomy" id="143232"/>
    <lineage>
        <taxon>Eukaryota</taxon>
        <taxon>Fungi</taxon>
        <taxon>Dikarya</taxon>
        <taxon>Basidiomycota</taxon>
        <taxon>Agaricomycotina</taxon>
        <taxon>Tremellomycetes</taxon>
        <taxon>Trichosporonales</taxon>
        <taxon>Trichosporonaceae</taxon>
        <taxon>Vanrija</taxon>
    </lineage>
</organism>
<protein>
    <recommendedName>
        <fullName evidence="4">Extracellular membrane protein CFEM domain-containing protein</fullName>
    </recommendedName>
</protein>
<keyword evidence="3" id="KW-1185">Reference proteome</keyword>
<dbReference type="EMBL" id="CP086716">
    <property type="protein sequence ID" value="WOO80774.1"/>
    <property type="molecule type" value="Genomic_DNA"/>
</dbReference>
<dbReference type="GeneID" id="87807541"/>
<accession>A0AAF1BLF1</accession>
<keyword evidence="1" id="KW-0732">Signal</keyword>
<sequence>MVARLSVLLLLAAFAPATLANSTTSTPFCTDSDASISQGCCQTVGGTYDNTTKYCYNAQTTFGPCIVSHFGNSRTTAVAHTAHCEADGKVTWSFASSAGALSVSIPAVALAAIAVATFA</sequence>
<dbReference type="Proteomes" id="UP000827549">
    <property type="component" value="Chromosome 3"/>
</dbReference>
<evidence type="ECO:0000313" key="3">
    <source>
        <dbReference type="Proteomes" id="UP000827549"/>
    </source>
</evidence>